<gene>
    <name evidence="1" type="ORF">LIER_40600</name>
</gene>
<accession>A0AAV3QX33</accession>
<protein>
    <recommendedName>
        <fullName evidence="3">Aminotransferase-like plant mobile domain-containing protein</fullName>
    </recommendedName>
</protein>
<dbReference type="EMBL" id="BAABME010023685">
    <property type="protein sequence ID" value="GAA0168595.1"/>
    <property type="molecule type" value="Genomic_DNA"/>
</dbReference>
<dbReference type="Proteomes" id="UP001454036">
    <property type="component" value="Unassembled WGS sequence"/>
</dbReference>
<reference evidence="1 2" key="1">
    <citation type="submission" date="2024-01" db="EMBL/GenBank/DDBJ databases">
        <title>The complete chloroplast genome sequence of Lithospermum erythrorhizon: insights into the phylogenetic relationship among Boraginaceae species and the maternal lineages of purple gromwells.</title>
        <authorList>
            <person name="Okada T."/>
            <person name="Watanabe K."/>
        </authorList>
    </citation>
    <scope>NUCLEOTIDE SEQUENCE [LARGE SCALE GENOMIC DNA]</scope>
</reference>
<sequence>MMSAGRVQWRGPLKICGNFDYIAGYWEWAEDVLSRCGDMLSNTSLTGAVQASLCVYDCSDKFLKAFCKNWFPSTNTLIIPQGQSSISLWDLLELGGTSVTGHFFDKLVPTIKYLSQSLSDKARIPESCRFLLLDYHYLAAQSPDGRVSISAWIGFWSDSLRSYMGYEATNRSTSKVASLNVYACTLSVIEQRP</sequence>
<dbReference type="AlphaFoldDB" id="A0AAV3QX33"/>
<name>A0AAV3QX33_LITER</name>
<keyword evidence="2" id="KW-1185">Reference proteome</keyword>
<comment type="caution">
    <text evidence="1">The sequence shown here is derived from an EMBL/GenBank/DDBJ whole genome shotgun (WGS) entry which is preliminary data.</text>
</comment>
<proteinExistence type="predicted"/>
<evidence type="ECO:0000313" key="1">
    <source>
        <dbReference type="EMBL" id="GAA0168595.1"/>
    </source>
</evidence>
<evidence type="ECO:0000313" key="2">
    <source>
        <dbReference type="Proteomes" id="UP001454036"/>
    </source>
</evidence>
<organism evidence="1 2">
    <name type="scientific">Lithospermum erythrorhizon</name>
    <name type="common">Purple gromwell</name>
    <name type="synonym">Lithospermum officinale var. erythrorhizon</name>
    <dbReference type="NCBI Taxonomy" id="34254"/>
    <lineage>
        <taxon>Eukaryota</taxon>
        <taxon>Viridiplantae</taxon>
        <taxon>Streptophyta</taxon>
        <taxon>Embryophyta</taxon>
        <taxon>Tracheophyta</taxon>
        <taxon>Spermatophyta</taxon>
        <taxon>Magnoliopsida</taxon>
        <taxon>eudicotyledons</taxon>
        <taxon>Gunneridae</taxon>
        <taxon>Pentapetalae</taxon>
        <taxon>asterids</taxon>
        <taxon>lamiids</taxon>
        <taxon>Boraginales</taxon>
        <taxon>Boraginaceae</taxon>
        <taxon>Boraginoideae</taxon>
        <taxon>Lithospermeae</taxon>
        <taxon>Lithospermum</taxon>
    </lineage>
</organism>
<evidence type="ECO:0008006" key="3">
    <source>
        <dbReference type="Google" id="ProtNLM"/>
    </source>
</evidence>